<feature type="region of interest" description="Disordered" evidence="1">
    <location>
        <begin position="71"/>
        <end position="140"/>
    </location>
</feature>
<dbReference type="Proteomes" id="UP000289886">
    <property type="component" value="Unassembled WGS sequence"/>
</dbReference>
<accession>A0A662YY75</accession>
<comment type="caution">
    <text evidence="2">The sequence shown here is derived from an EMBL/GenBank/DDBJ whole genome shotgun (WGS) entry which is preliminary data.</text>
</comment>
<feature type="region of interest" description="Disordered" evidence="1">
    <location>
        <begin position="46"/>
        <end position="65"/>
    </location>
</feature>
<keyword evidence="3" id="KW-1185">Reference proteome</keyword>
<dbReference type="AlphaFoldDB" id="A0A662YY75"/>
<evidence type="ECO:0000313" key="2">
    <source>
        <dbReference type="EMBL" id="RXN01671.1"/>
    </source>
</evidence>
<evidence type="ECO:0000313" key="3">
    <source>
        <dbReference type="Proteomes" id="UP000289886"/>
    </source>
</evidence>
<organism evidence="2 3">
    <name type="scientific">Acipenser ruthenus</name>
    <name type="common">Sterlet sturgeon</name>
    <dbReference type="NCBI Taxonomy" id="7906"/>
    <lineage>
        <taxon>Eukaryota</taxon>
        <taxon>Metazoa</taxon>
        <taxon>Chordata</taxon>
        <taxon>Craniata</taxon>
        <taxon>Vertebrata</taxon>
        <taxon>Euteleostomi</taxon>
        <taxon>Actinopterygii</taxon>
        <taxon>Chondrostei</taxon>
        <taxon>Acipenseriformes</taxon>
        <taxon>Acipenseridae</taxon>
        <taxon>Acipenser</taxon>
    </lineage>
</organism>
<proteinExistence type="predicted"/>
<reference evidence="2 3" key="1">
    <citation type="submission" date="2019-01" db="EMBL/GenBank/DDBJ databases">
        <title>Draft Genome and Complete Hox-Cluster Characterization of the Sterlet Sturgeon (Acipenser ruthenus).</title>
        <authorList>
            <person name="Wei Q."/>
        </authorList>
    </citation>
    <scope>NUCLEOTIDE SEQUENCE [LARGE SCALE GENOMIC DNA]</scope>
    <source>
        <strain evidence="2">WHYD16114868_AA</strain>
        <tissue evidence="2">Blood</tissue>
    </source>
</reference>
<name>A0A662YY75_ACIRT</name>
<evidence type="ECO:0000256" key="1">
    <source>
        <dbReference type="SAM" id="MobiDB-lite"/>
    </source>
</evidence>
<sequence>MRVVFYKNLGLSVWATTDGDVSPFIKMHDLLFKCFPLSDVAEADPAADCRGAAGEDPEEERREPFLFWTQSPGPAVLRSRAKPGDPASELAAREGSSEEVRETESCEELPGCTGRMSHPEHLVQAGEEGGLPSLLHTLNG</sequence>
<gene>
    <name evidence="2" type="ORF">EOD39_5680</name>
</gene>
<feature type="compositionally biased region" description="Basic and acidic residues" evidence="1">
    <location>
        <begin position="91"/>
        <end position="104"/>
    </location>
</feature>
<protein>
    <submittedName>
        <fullName evidence="2">Uncharacterized protein</fullName>
    </submittedName>
</protein>
<dbReference type="EMBL" id="SCEB01000025">
    <property type="protein sequence ID" value="RXN01671.1"/>
    <property type="molecule type" value="Genomic_DNA"/>
</dbReference>